<protein>
    <submittedName>
        <fullName evidence="3">WxL domain-containing protein</fullName>
    </submittedName>
</protein>
<evidence type="ECO:0000313" key="3">
    <source>
        <dbReference type="EMBL" id="MBC1397642.1"/>
    </source>
</evidence>
<proteinExistence type="predicted"/>
<comment type="caution">
    <text evidence="3">The sequence shown here is derived from an EMBL/GenBank/DDBJ whole genome shotgun (WGS) entry which is preliminary data.</text>
</comment>
<dbReference type="Proteomes" id="UP000571128">
    <property type="component" value="Unassembled WGS sequence"/>
</dbReference>
<sequence>MMKKEWIIAGILISFTGVVSNGGNALAVETSSASTTGTVQLITGGEEITPVDPNEPIQPGDGKETGNKGPLSIDYVPNFLFGQVAVGGSTLVLTDQNTNPFVQVSDNRGSGAGWTLKLSASSFKNNEDETKALIGTILTIGQVTPEAVDETNASGLPTGSAQIFGASDTSAKTIMTAAADSGMGSWKGKFKTGTGANSVTLTIPAGNKVGSYTSTLTWSLNNAPE</sequence>
<reference evidence="3 4" key="1">
    <citation type="submission" date="2020-03" db="EMBL/GenBank/DDBJ databases">
        <title>Soil Listeria distribution.</title>
        <authorList>
            <person name="Liao J."/>
            <person name="Wiedmann M."/>
        </authorList>
    </citation>
    <scope>NUCLEOTIDE SEQUENCE [LARGE SCALE GENOMIC DNA]</scope>
    <source>
        <strain evidence="3 4">FSL L7-1645</strain>
    </source>
</reference>
<feature type="domain" description="WxL" evidence="2">
    <location>
        <begin position="29"/>
        <end position="224"/>
    </location>
</feature>
<dbReference type="EMBL" id="JAARPY010000002">
    <property type="protein sequence ID" value="MBC1397642.1"/>
    <property type="molecule type" value="Genomic_DNA"/>
</dbReference>
<gene>
    <name evidence="3" type="ORF">HB844_02040</name>
</gene>
<name>A0A841YBH3_9LIST</name>
<feature type="region of interest" description="Disordered" evidence="1">
    <location>
        <begin position="46"/>
        <end position="69"/>
    </location>
</feature>
<evidence type="ECO:0000313" key="4">
    <source>
        <dbReference type="Proteomes" id="UP000571128"/>
    </source>
</evidence>
<dbReference type="InterPro" id="IPR027994">
    <property type="entry name" value="WxL_dom"/>
</dbReference>
<accession>A0A841YBH3</accession>
<dbReference type="Pfam" id="PF13731">
    <property type="entry name" value="WxL"/>
    <property type="match status" value="1"/>
</dbReference>
<dbReference type="AlphaFoldDB" id="A0A841YBH3"/>
<evidence type="ECO:0000259" key="2">
    <source>
        <dbReference type="Pfam" id="PF13731"/>
    </source>
</evidence>
<evidence type="ECO:0000256" key="1">
    <source>
        <dbReference type="SAM" id="MobiDB-lite"/>
    </source>
</evidence>
<organism evidence="3 4">
    <name type="scientific">Listeria fleischmannii</name>
    <dbReference type="NCBI Taxonomy" id="1069827"/>
    <lineage>
        <taxon>Bacteria</taxon>
        <taxon>Bacillati</taxon>
        <taxon>Bacillota</taxon>
        <taxon>Bacilli</taxon>
        <taxon>Bacillales</taxon>
        <taxon>Listeriaceae</taxon>
        <taxon>Listeria</taxon>
    </lineage>
</organism>